<dbReference type="EMBL" id="FCOA02000049">
    <property type="protein sequence ID" value="SAK95621.1"/>
    <property type="molecule type" value="Genomic_DNA"/>
</dbReference>
<protein>
    <submittedName>
        <fullName evidence="1">Uncharacterized protein</fullName>
    </submittedName>
</protein>
<comment type="caution">
    <text evidence="1">The sequence shown here is derived from an EMBL/GenBank/DDBJ whole genome shotgun (WGS) entry which is preliminary data.</text>
</comment>
<dbReference type="AlphaFoldDB" id="A0A158DLV1"/>
<evidence type="ECO:0000313" key="1">
    <source>
        <dbReference type="EMBL" id="SAK95621.1"/>
    </source>
</evidence>
<organism evidence="1 2">
    <name type="scientific">Caballeronia hypogeia</name>
    <dbReference type="NCBI Taxonomy" id="1777140"/>
    <lineage>
        <taxon>Bacteria</taxon>
        <taxon>Pseudomonadati</taxon>
        <taxon>Pseudomonadota</taxon>
        <taxon>Betaproteobacteria</taxon>
        <taxon>Burkholderiales</taxon>
        <taxon>Burkholderiaceae</taxon>
        <taxon>Caballeronia</taxon>
    </lineage>
</organism>
<sequence length="46" mass="5058">MKPSSATKNGLSISEKTYGTAIKDDAWFCLAYSRRQNHADSSIHVA</sequence>
<dbReference type="Proteomes" id="UP000054851">
    <property type="component" value="Unassembled WGS sequence"/>
</dbReference>
<name>A0A158DLV1_9BURK</name>
<accession>A0A158DLV1</accession>
<gene>
    <name evidence="1" type="ORF">AWB79_07251</name>
</gene>
<keyword evidence="2" id="KW-1185">Reference proteome</keyword>
<evidence type="ECO:0000313" key="2">
    <source>
        <dbReference type="Proteomes" id="UP000054851"/>
    </source>
</evidence>
<proteinExistence type="predicted"/>
<reference evidence="1" key="1">
    <citation type="submission" date="2016-01" db="EMBL/GenBank/DDBJ databases">
        <authorList>
            <person name="Peeters C."/>
        </authorList>
    </citation>
    <scope>NUCLEOTIDE SEQUENCE</scope>
    <source>
        <strain evidence="1">LMG 29322</strain>
    </source>
</reference>